<keyword evidence="2 7" id="KW-0572">Peptidoglycan-anchor</keyword>
<dbReference type="Pfam" id="PF04728">
    <property type="entry name" value="LPP"/>
    <property type="match status" value="1"/>
</dbReference>
<dbReference type="PANTHER" id="PTHR38763:SF1">
    <property type="entry name" value="MAJOR OUTER MEMBRANE LIPOPROTEIN LPP"/>
    <property type="match status" value="1"/>
</dbReference>
<feature type="signal peptide" evidence="10">
    <location>
        <begin position="1"/>
        <end position="17"/>
    </location>
</feature>
<keyword evidence="7" id="KW-0134">Cell wall</keyword>
<dbReference type="PROSITE" id="PS51257">
    <property type="entry name" value="PROKAR_LIPOPROTEIN"/>
    <property type="match status" value="1"/>
</dbReference>
<comment type="subcellular location">
    <subcellularLocation>
        <location evidence="7">Cell outer membrane</location>
        <topology evidence="7">Lipid-anchor</topology>
        <orientation evidence="7">Periplasmic side</orientation>
    </subcellularLocation>
    <subcellularLocation>
        <location evidence="7">Secreted</location>
        <location evidence="7">Cell wall</location>
        <topology evidence="7">Peptidoglycan-anchor</topology>
    </subcellularLocation>
    <text evidence="7">Attached via its lipidated N-terminus to the inner leaflet of the outer membrane. Attached to the peptidoglycan network (PGN) via its C-terminus.</text>
</comment>
<evidence type="ECO:0000259" key="11">
    <source>
        <dbReference type="Pfam" id="PF04728"/>
    </source>
</evidence>
<keyword evidence="13" id="KW-1185">Reference proteome</keyword>
<dbReference type="Proteomes" id="UP000535589">
    <property type="component" value="Unassembled WGS sequence"/>
</dbReference>
<feature type="modified residue" description="N6-murein peptidoglycan lysine" evidence="7 8">
    <location>
        <position position="85"/>
    </location>
</feature>
<feature type="repeat" evidence="7">
    <location>
        <begin position="31"/>
        <end position="41"/>
    </location>
</feature>
<name>A0A7X8TNF9_9VIBR</name>
<dbReference type="PANTHER" id="PTHR38763">
    <property type="entry name" value="MAJOR OUTER MEMBRANE PROLIPOPROTEIN LPP"/>
    <property type="match status" value="1"/>
</dbReference>
<dbReference type="PIRSF" id="PIRSF002855">
    <property type="entry name" value="Murein-lipoprotein"/>
    <property type="match status" value="1"/>
</dbReference>
<evidence type="ECO:0000256" key="5">
    <source>
        <dbReference type="ARBA" id="ARBA00023237"/>
    </source>
</evidence>
<evidence type="ECO:0000313" key="12">
    <source>
        <dbReference type="EMBL" id="NLS11759.1"/>
    </source>
</evidence>
<accession>A0A7X8TNF9</accession>
<gene>
    <name evidence="7" type="primary">lpp</name>
    <name evidence="12" type="ORF">HGP28_02500</name>
</gene>
<evidence type="ECO:0000256" key="4">
    <source>
        <dbReference type="ARBA" id="ARBA00023139"/>
    </source>
</evidence>
<dbReference type="InterPro" id="IPR006817">
    <property type="entry name" value="Lipoprotein_leucine-zipper_dom"/>
</dbReference>
<dbReference type="EMBL" id="JABAIK010000002">
    <property type="protein sequence ID" value="NLS11759.1"/>
    <property type="molecule type" value="Genomic_DNA"/>
</dbReference>
<comment type="subunit">
    <text evidence="7">Homotrimer.</text>
</comment>
<dbReference type="SUPFAM" id="SSF58042">
    <property type="entry name" value="Outer membrane lipoprotein"/>
    <property type="match status" value="1"/>
</dbReference>
<dbReference type="GO" id="GO:0030258">
    <property type="term" value="P:lipid modification"/>
    <property type="evidence" value="ECO:0007669"/>
    <property type="project" value="UniProtKB-UniRule"/>
</dbReference>
<keyword evidence="3 7" id="KW-0472">Membrane</keyword>
<evidence type="ECO:0000256" key="7">
    <source>
        <dbReference type="HAMAP-Rule" id="MF_00843"/>
    </source>
</evidence>
<dbReference type="RefSeq" id="WP_168834867.1">
    <property type="nucleotide sequence ID" value="NZ_JABAIK010000002.1"/>
</dbReference>
<evidence type="ECO:0000313" key="13">
    <source>
        <dbReference type="Proteomes" id="UP000535589"/>
    </source>
</evidence>
<dbReference type="HAMAP" id="MF_00843">
    <property type="entry name" value="Lpp"/>
    <property type="match status" value="1"/>
</dbReference>
<dbReference type="GO" id="GO:0042834">
    <property type="term" value="F:peptidoglycan binding"/>
    <property type="evidence" value="ECO:0007669"/>
    <property type="project" value="UniProtKB-UniRule"/>
</dbReference>
<protein>
    <recommendedName>
        <fullName evidence="7">Major outer membrane lipoprotein Lpp</fullName>
    </recommendedName>
</protein>
<feature type="lipid moiety-binding region" description="N-palmitoyl cysteine" evidence="7 9">
    <location>
        <position position="19"/>
    </location>
</feature>
<proteinExistence type="inferred from homology"/>
<evidence type="ECO:0000256" key="1">
    <source>
        <dbReference type="ARBA" id="ARBA00022729"/>
    </source>
</evidence>
<dbReference type="NCBIfam" id="NF040598">
    <property type="entry name" value="Ala_zip_lipo"/>
    <property type="match status" value="1"/>
</dbReference>
<reference evidence="12 13" key="1">
    <citation type="submission" date="2020-04" db="EMBL/GenBank/DDBJ databases">
        <title>Vibrio sp. SM6, a novel species isolated from seawater.</title>
        <authorList>
            <person name="Wang X."/>
        </authorList>
    </citation>
    <scope>NUCLEOTIDE SEQUENCE [LARGE SCALE GENOMIC DNA]</scope>
    <source>
        <strain evidence="12 13">SM6</strain>
    </source>
</reference>
<keyword evidence="7" id="KW-0677">Repeat</keyword>
<organism evidence="12 13">
    <name type="scientific">Vibrio agarilyticus</name>
    <dbReference type="NCBI Taxonomy" id="2726741"/>
    <lineage>
        <taxon>Bacteria</taxon>
        <taxon>Pseudomonadati</taxon>
        <taxon>Pseudomonadota</taxon>
        <taxon>Gammaproteobacteria</taxon>
        <taxon>Vibrionales</taxon>
        <taxon>Vibrionaceae</taxon>
        <taxon>Vibrio</taxon>
    </lineage>
</organism>
<evidence type="ECO:0000256" key="3">
    <source>
        <dbReference type="ARBA" id="ARBA00023136"/>
    </source>
</evidence>
<comment type="caution">
    <text evidence="12">The sequence shown here is derived from an EMBL/GenBank/DDBJ whole genome shotgun (WGS) entry which is preliminary data.</text>
</comment>
<feature type="chain" id="PRO_5030536133" description="Major outer membrane lipoprotein Lpp" evidence="10">
    <location>
        <begin position="18"/>
        <end position="85"/>
    </location>
</feature>
<feature type="lipid moiety-binding region" description="S-diacylglycerol cysteine" evidence="7 9">
    <location>
        <position position="19"/>
    </location>
</feature>
<keyword evidence="6 7" id="KW-0449">Lipoprotein</keyword>
<evidence type="ECO:0000256" key="9">
    <source>
        <dbReference type="PIRSR" id="PIRSR002855-2"/>
    </source>
</evidence>
<comment type="function">
    <text evidence="7">A highly abundant outer membrane lipoprotein that controls the distance between the inner and outer membranes. The only protein known to be covalently linked to the peptidoglycan network (PGN). Also non-covalently binds the PGN. The link between the cell outer membrane and PGN contributes to maintenance of the structural and functional integrity of the cell envelope, and maintains the correct distance between the PGN and the outer membrane.</text>
</comment>
<evidence type="ECO:0000256" key="2">
    <source>
        <dbReference type="ARBA" id="ARBA00023088"/>
    </source>
</evidence>
<dbReference type="GO" id="GO:0043580">
    <property type="term" value="P:periplasmic space organization"/>
    <property type="evidence" value="ECO:0007669"/>
    <property type="project" value="UniProtKB-UniRule"/>
</dbReference>
<dbReference type="GO" id="GO:0009279">
    <property type="term" value="C:cell outer membrane"/>
    <property type="evidence" value="ECO:0007669"/>
    <property type="project" value="UniProtKB-SubCell"/>
</dbReference>
<comment type="caution">
    <text evidence="7">Lacks conserved residue(s) required for the propagation of feature annotation.</text>
</comment>
<evidence type="ECO:0000256" key="6">
    <source>
        <dbReference type="ARBA" id="ARBA00023288"/>
    </source>
</evidence>
<keyword evidence="4 7" id="KW-0564">Palmitate</keyword>
<feature type="domain" description="Lipoprotein leucine-zipper" evidence="11">
    <location>
        <begin position="34"/>
        <end position="85"/>
    </location>
</feature>
<keyword evidence="5 7" id="KW-0998">Cell outer membrane</keyword>
<sequence>MKKVLIAAAATSLFALAGCSNGYDTTVGELQNEVNSLSKQVAQLKNMTAQSEMTSDVAAAAALSAQEEAERANQRLDGMSGSWNK</sequence>
<keyword evidence="1 10" id="KW-0732">Signal</keyword>
<comment type="similarity">
    <text evidence="7">Belongs to the Lpp family.</text>
</comment>
<dbReference type="AlphaFoldDB" id="A0A7X8TNF9"/>
<evidence type="ECO:0000256" key="8">
    <source>
        <dbReference type="PIRSR" id="PIRSR002855-1"/>
    </source>
</evidence>
<dbReference type="GO" id="GO:0008289">
    <property type="term" value="F:lipid binding"/>
    <property type="evidence" value="ECO:0007669"/>
    <property type="project" value="UniProtKB-UniRule"/>
</dbReference>
<dbReference type="InterPro" id="IPR016367">
    <property type="entry name" value="MOM_Lpp"/>
</dbReference>
<evidence type="ECO:0000256" key="10">
    <source>
        <dbReference type="SAM" id="SignalP"/>
    </source>
</evidence>
<keyword evidence="7" id="KW-0964">Secreted</keyword>
<dbReference type="Gene3D" id="1.20.5.190">
    <property type="match status" value="1"/>
</dbReference>